<protein>
    <submittedName>
        <fullName evidence="1">Uncharacterized protein</fullName>
    </submittedName>
</protein>
<proteinExistence type="predicted"/>
<gene>
    <name evidence="1" type="ORF">GOBAR_AA05236</name>
</gene>
<dbReference type="AlphaFoldDB" id="A0A2P5YIC4"/>
<reference evidence="1 2" key="1">
    <citation type="submission" date="2015-01" db="EMBL/GenBank/DDBJ databases">
        <title>Genome of allotetraploid Gossypium barbadense reveals genomic plasticity and fiber elongation in cotton evolution.</title>
        <authorList>
            <person name="Chen X."/>
            <person name="Liu X."/>
            <person name="Zhao B."/>
            <person name="Zheng H."/>
            <person name="Hu Y."/>
            <person name="Lu G."/>
            <person name="Yang C."/>
            <person name="Chen J."/>
            <person name="Shan C."/>
            <person name="Zhang L."/>
            <person name="Zhou Y."/>
            <person name="Wang L."/>
            <person name="Guo W."/>
            <person name="Bai Y."/>
            <person name="Ruan J."/>
            <person name="Shangguan X."/>
            <person name="Mao Y."/>
            <person name="Jiang J."/>
            <person name="Zhu Y."/>
            <person name="Lei J."/>
            <person name="Kang H."/>
            <person name="Chen S."/>
            <person name="He X."/>
            <person name="Wang R."/>
            <person name="Wang Y."/>
            <person name="Chen J."/>
            <person name="Wang L."/>
            <person name="Yu S."/>
            <person name="Wang B."/>
            <person name="Wei J."/>
            <person name="Song S."/>
            <person name="Lu X."/>
            <person name="Gao Z."/>
            <person name="Gu W."/>
            <person name="Deng X."/>
            <person name="Ma D."/>
            <person name="Wang S."/>
            <person name="Liang W."/>
            <person name="Fang L."/>
            <person name="Cai C."/>
            <person name="Zhu X."/>
            <person name="Zhou B."/>
            <person name="Zhang Y."/>
            <person name="Chen Z."/>
            <person name="Xu S."/>
            <person name="Zhu R."/>
            <person name="Wang S."/>
            <person name="Zhang T."/>
            <person name="Zhao G."/>
        </authorList>
    </citation>
    <scope>NUCLEOTIDE SEQUENCE [LARGE SCALE GENOMIC DNA]</scope>
    <source>
        <strain evidence="2">cv. Xinhai21</strain>
        <tissue evidence="1">Leaf</tissue>
    </source>
</reference>
<dbReference type="Proteomes" id="UP000239757">
    <property type="component" value="Unassembled WGS sequence"/>
</dbReference>
<organism evidence="1 2">
    <name type="scientific">Gossypium barbadense</name>
    <name type="common">Sea Island cotton</name>
    <name type="synonym">Hibiscus barbadensis</name>
    <dbReference type="NCBI Taxonomy" id="3634"/>
    <lineage>
        <taxon>Eukaryota</taxon>
        <taxon>Viridiplantae</taxon>
        <taxon>Streptophyta</taxon>
        <taxon>Embryophyta</taxon>
        <taxon>Tracheophyta</taxon>
        <taxon>Spermatophyta</taxon>
        <taxon>Magnoliopsida</taxon>
        <taxon>eudicotyledons</taxon>
        <taxon>Gunneridae</taxon>
        <taxon>Pentapetalae</taxon>
        <taxon>rosids</taxon>
        <taxon>malvids</taxon>
        <taxon>Malvales</taxon>
        <taxon>Malvaceae</taxon>
        <taxon>Malvoideae</taxon>
        <taxon>Gossypium</taxon>
    </lineage>
</organism>
<evidence type="ECO:0000313" key="1">
    <source>
        <dbReference type="EMBL" id="PPS15343.1"/>
    </source>
</evidence>
<dbReference type="EMBL" id="KZ663169">
    <property type="protein sequence ID" value="PPS15343.1"/>
    <property type="molecule type" value="Genomic_DNA"/>
</dbReference>
<accession>A0A2P5YIC4</accession>
<name>A0A2P5YIC4_GOSBA</name>
<evidence type="ECO:0000313" key="2">
    <source>
        <dbReference type="Proteomes" id="UP000239757"/>
    </source>
</evidence>
<sequence length="67" mass="7190">MAAKRARPATAVTATVVLEGGMGTADQNPPPPPPKWWIPVGLLLAEGSMEGLRWRKPNQDARPTPSF</sequence>